<protein>
    <recommendedName>
        <fullName evidence="8">FAM20 C-terminal domain-containing protein</fullName>
    </recommendedName>
</protein>
<keyword evidence="10" id="KW-1185">Reference proteome</keyword>
<dbReference type="AlphaFoldDB" id="A0A6H5HHH7"/>
<dbReference type="GO" id="GO:0005794">
    <property type="term" value="C:Golgi apparatus"/>
    <property type="evidence" value="ECO:0007669"/>
    <property type="project" value="UniProtKB-SubCell"/>
</dbReference>
<dbReference type="GO" id="GO:0016773">
    <property type="term" value="F:phosphotransferase activity, alcohol group as acceptor"/>
    <property type="evidence" value="ECO:0007669"/>
    <property type="project" value="TreeGrafter"/>
</dbReference>
<feature type="binding site" evidence="6">
    <location>
        <position position="48"/>
    </location>
    <ligand>
        <name>Mn(2+)</name>
        <dbReference type="ChEBI" id="CHEBI:29035"/>
    </ligand>
</feature>
<organism evidence="9 10">
    <name type="scientific">Nesidiocoris tenuis</name>
    <dbReference type="NCBI Taxonomy" id="355587"/>
    <lineage>
        <taxon>Eukaryota</taxon>
        <taxon>Metazoa</taxon>
        <taxon>Ecdysozoa</taxon>
        <taxon>Arthropoda</taxon>
        <taxon>Hexapoda</taxon>
        <taxon>Insecta</taxon>
        <taxon>Pterygota</taxon>
        <taxon>Neoptera</taxon>
        <taxon>Paraneoptera</taxon>
        <taxon>Hemiptera</taxon>
        <taxon>Heteroptera</taxon>
        <taxon>Panheteroptera</taxon>
        <taxon>Cimicomorpha</taxon>
        <taxon>Miridae</taxon>
        <taxon>Dicyphina</taxon>
        <taxon>Nesidiocoris</taxon>
    </lineage>
</organism>
<keyword evidence="6" id="KW-0464">Manganese</keyword>
<evidence type="ECO:0000256" key="5">
    <source>
        <dbReference type="ARBA" id="ARBA00023180"/>
    </source>
</evidence>
<comment type="cofactor">
    <cofactor evidence="6">
        <name>Mn(2+)</name>
        <dbReference type="ChEBI" id="CHEBI:29035"/>
    </cofactor>
</comment>
<comment type="similarity">
    <text evidence="2">Belongs to the FAM20 family.</text>
</comment>
<gene>
    <name evidence="9" type="ORF">NTEN_LOCUS17966</name>
</gene>
<dbReference type="Pfam" id="PF06702">
    <property type="entry name" value="Fam20C"/>
    <property type="match status" value="1"/>
</dbReference>
<dbReference type="InterPro" id="IPR009581">
    <property type="entry name" value="FAM20_C"/>
</dbReference>
<keyword evidence="3" id="KW-0333">Golgi apparatus</keyword>
<feature type="region of interest" description="Disordered" evidence="7">
    <location>
        <begin position="1"/>
        <end position="32"/>
    </location>
</feature>
<evidence type="ECO:0000256" key="2">
    <source>
        <dbReference type="ARBA" id="ARBA00006557"/>
    </source>
</evidence>
<reference evidence="9 10" key="1">
    <citation type="submission" date="2020-02" db="EMBL/GenBank/DDBJ databases">
        <authorList>
            <person name="Ferguson B K."/>
        </authorList>
    </citation>
    <scope>NUCLEOTIDE SEQUENCE [LARGE SCALE GENOMIC DNA]</scope>
</reference>
<dbReference type="OrthoDB" id="8583677at2759"/>
<feature type="domain" description="FAM20 C-terminal" evidence="8">
    <location>
        <begin position="95"/>
        <end position="151"/>
    </location>
</feature>
<evidence type="ECO:0000259" key="8">
    <source>
        <dbReference type="Pfam" id="PF06702"/>
    </source>
</evidence>
<accession>A0A6H5HHH7</accession>
<dbReference type="EMBL" id="CADCXU010026570">
    <property type="protein sequence ID" value="CAB0013355.1"/>
    <property type="molecule type" value="Genomic_DNA"/>
</dbReference>
<evidence type="ECO:0000256" key="7">
    <source>
        <dbReference type="SAM" id="MobiDB-lite"/>
    </source>
</evidence>
<dbReference type="PANTHER" id="PTHR12450">
    <property type="entry name" value="DENTIN MATRIX PROTEIN 4 PROTEIN FAM20"/>
    <property type="match status" value="1"/>
</dbReference>
<proteinExistence type="inferred from homology"/>
<evidence type="ECO:0000313" key="10">
    <source>
        <dbReference type="Proteomes" id="UP000479000"/>
    </source>
</evidence>
<keyword evidence="4" id="KW-1015">Disulfide bond</keyword>
<keyword evidence="5" id="KW-0325">Glycoprotein</keyword>
<keyword evidence="6" id="KW-0479">Metal-binding</keyword>
<evidence type="ECO:0000256" key="4">
    <source>
        <dbReference type="ARBA" id="ARBA00023157"/>
    </source>
</evidence>
<evidence type="ECO:0000256" key="3">
    <source>
        <dbReference type="ARBA" id="ARBA00023034"/>
    </source>
</evidence>
<feature type="compositionally biased region" description="Basic and acidic residues" evidence="7">
    <location>
        <begin position="22"/>
        <end position="32"/>
    </location>
</feature>
<dbReference type="GO" id="GO:0046872">
    <property type="term" value="F:metal ion binding"/>
    <property type="evidence" value="ECO:0007669"/>
    <property type="project" value="UniProtKB-KW"/>
</dbReference>
<evidence type="ECO:0000313" key="9">
    <source>
        <dbReference type="EMBL" id="CAB0013355.1"/>
    </source>
</evidence>
<sequence length="164" mass="18779">MKRTEAEKRRRSSSQVHGNLGEGRRTSERRAGYDRDHVITGNVYGGKDRHNGEVAAFHLARLLGLNRVPIAAMRKINLNTEILPVASKILSRTFYRKDNTTCFYGVCTYCRPTDGVCDDRRSLEGAIVLWLPQAFQLVKHRHPWQRSYSSAPAKYCIVDKMHAY</sequence>
<evidence type="ECO:0000256" key="1">
    <source>
        <dbReference type="ARBA" id="ARBA00004555"/>
    </source>
</evidence>
<dbReference type="PANTHER" id="PTHR12450:SF14">
    <property type="entry name" value="GLYCOSAMINOGLYCAN XYLOSYLKINASE"/>
    <property type="match status" value="1"/>
</dbReference>
<evidence type="ECO:0000256" key="6">
    <source>
        <dbReference type="PIRSR" id="PIRSR624869-3"/>
    </source>
</evidence>
<name>A0A6H5HHH7_9HEMI</name>
<dbReference type="Proteomes" id="UP000479000">
    <property type="component" value="Unassembled WGS sequence"/>
</dbReference>
<dbReference type="InterPro" id="IPR024869">
    <property type="entry name" value="FAM20"/>
</dbReference>
<comment type="subcellular location">
    <subcellularLocation>
        <location evidence="1">Golgi apparatus</location>
    </subcellularLocation>
</comment>